<dbReference type="PANTHER" id="PTHR33121">
    <property type="entry name" value="CYCLIC DI-GMP PHOSPHODIESTERASE PDEF"/>
    <property type="match status" value="1"/>
</dbReference>
<dbReference type="SMART" id="SM00052">
    <property type="entry name" value="EAL"/>
    <property type="match status" value="1"/>
</dbReference>
<keyword evidence="3" id="KW-1185">Reference proteome</keyword>
<dbReference type="InterPro" id="IPR035919">
    <property type="entry name" value="EAL_sf"/>
</dbReference>
<reference evidence="2 3" key="1">
    <citation type="submission" date="2018-08" db="EMBL/GenBank/DDBJ databases">
        <title>Henriciella mobilis sp. nov., isolated from seawater.</title>
        <authorList>
            <person name="Cheng H."/>
            <person name="Wu Y.-H."/>
            <person name="Xu X.-W."/>
            <person name="Guo L.-L."/>
        </authorList>
    </citation>
    <scope>NUCLEOTIDE SEQUENCE [LARGE SCALE GENOMIC DNA]</scope>
    <source>
        <strain evidence="2 3">JN25</strain>
    </source>
</reference>
<evidence type="ECO:0000313" key="3">
    <source>
        <dbReference type="Proteomes" id="UP000266385"/>
    </source>
</evidence>
<accession>A0A399R9A0</accession>
<dbReference type="EMBL" id="QWFX01000013">
    <property type="protein sequence ID" value="RIJ28010.1"/>
    <property type="molecule type" value="Genomic_DNA"/>
</dbReference>
<dbReference type="Proteomes" id="UP000266385">
    <property type="component" value="Unassembled WGS sequence"/>
</dbReference>
<sequence>MQNETATTVGHWSWDPDLKRLRIDPDRSAALDDISGSWSLNALGVLLDGFSRSRLERALDPASGARRDIACAVGLSSGGAIRLVGRFDARGGASGDLVRDDTSLDGGIIPAPGPGLDAAFQPIVSLTTGRIAGFEALARWDGAPPSHQAGGQALSDDALAPNMLIRASEALASWQKAGHHGLFVNVNLTGRDLASEDLPSLVEALVSGHGFSRGQLRIELTEQAALRDDVEAVRVATALKEVGAGVILDDFGSGHSSFSWLASLPADGLKIDPDLIRQTGSEKVRVILETITLLASRLKMSTTAEGIENLEQIGLLRTLGFQYAQGFAFSHPVSATEAARLLVSAGEQGG</sequence>
<name>A0A399R9A0_9PROT</name>
<dbReference type="RefSeq" id="WP_119376546.1">
    <property type="nucleotide sequence ID" value="NZ_QWFX01000013.1"/>
</dbReference>
<gene>
    <name evidence="2" type="ORF">D1223_11355</name>
</gene>
<dbReference type="PANTHER" id="PTHR33121:SF70">
    <property type="entry name" value="SIGNALING PROTEIN YKOW"/>
    <property type="match status" value="1"/>
</dbReference>
<evidence type="ECO:0000259" key="1">
    <source>
        <dbReference type="PROSITE" id="PS50883"/>
    </source>
</evidence>
<evidence type="ECO:0000313" key="2">
    <source>
        <dbReference type="EMBL" id="RIJ28010.1"/>
    </source>
</evidence>
<dbReference type="OrthoDB" id="7279500at2"/>
<dbReference type="AlphaFoldDB" id="A0A399R9A0"/>
<dbReference type="GO" id="GO:0071111">
    <property type="term" value="F:cyclic-guanylate-specific phosphodiesterase activity"/>
    <property type="evidence" value="ECO:0007669"/>
    <property type="project" value="InterPro"/>
</dbReference>
<dbReference type="InterPro" id="IPR050706">
    <property type="entry name" value="Cyclic-di-GMP_PDE-like"/>
</dbReference>
<dbReference type="SUPFAM" id="SSF141868">
    <property type="entry name" value="EAL domain-like"/>
    <property type="match status" value="1"/>
</dbReference>
<dbReference type="Pfam" id="PF00563">
    <property type="entry name" value="EAL"/>
    <property type="match status" value="1"/>
</dbReference>
<comment type="caution">
    <text evidence="2">The sequence shown here is derived from an EMBL/GenBank/DDBJ whole genome shotgun (WGS) entry which is preliminary data.</text>
</comment>
<proteinExistence type="predicted"/>
<dbReference type="CDD" id="cd01948">
    <property type="entry name" value="EAL"/>
    <property type="match status" value="1"/>
</dbReference>
<dbReference type="InterPro" id="IPR001633">
    <property type="entry name" value="EAL_dom"/>
</dbReference>
<dbReference type="Gene3D" id="3.20.20.450">
    <property type="entry name" value="EAL domain"/>
    <property type="match status" value="1"/>
</dbReference>
<feature type="domain" description="EAL" evidence="1">
    <location>
        <begin position="97"/>
        <end position="346"/>
    </location>
</feature>
<dbReference type="PROSITE" id="PS50883">
    <property type="entry name" value="EAL"/>
    <property type="match status" value="1"/>
</dbReference>
<protein>
    <submittedName>
        <fullName evidence="2">EAL domain-containing protein</fullName>
    </submittedName>
</protein>
<organism evidence="2 3">
    <name type="scientific">Henriciella mobilis</name>
    <dbReference type="NCBI Taxonomy" id="2305467"/>
    <lineage>
        <taxon>Bacteria</taxon>
        <taxon>Pseudomonadati</taxon>
        <taxon>Pseudomonadota</taxon>
        <taxon>Alphaproteobacteria</taxon>
        <taxon>Hyphomonadales</taxon>
        <taxon>Hyphomonadaceae</taxon>
        <taxon>Henriciella</taxon>
    </lineage>
</organism>